<sequence length="179" mass="19253">MNARVSSDEQVQFLLSCIRYSVNGKIDFAEVAKECNIVSKGAANKRYERLMKAHNIPPHGTASGSNQSSPNKGETSTSTSASANDKKTTPSKRKVKNEKGPVKDSPAAGAKSTQSGKKRMKTATAQDNVQVVITKTAESENTKEEPDGDDGNENDGENSFFNEAMYGRDYGVAQDENVA</sequence>
<reference evidence="3 4" key="1">
    <citation type="submission" date="2019-06" db="EMBL/GenBank/DDBJ databases">
        <title>Wine fermentation using esterase from Monascus purpureus.</title>
        <authorList>
            <person name="Geng C."/>
            <person name="Zhang Y."/>
        </authorList>
    </citation>
    <scope>NUCLEOTIDE SEQUENCE [LARGE SCALE GENOMIC DNA]</scope>
    <source>
        <strain evidence="3">HQ1</strain>
    </source>
</reference>
<feature type="compositionally biased region" description="Acidic residues" evidence="1">
    <location>
        <begin position="146"/>
        <end position="156"/>
    </location>
</feature>
<dbReference type="InterPro" id="IPR054505">
    <property type="entry name" value="Myb_DNA-bind_8"/>
</dbReference>
<feature type="compositionally biased region" description="Polar residues" evidence="1">
    <location>
        <begin position="123"/>
        <end position="133"/>
    </location>
</feature>
<evidence type="ECO:0000259" key="2">
    <source>
        <dbReference type="Pfam" id="PF22980"/>
    </source>
</evidence>
<dbReference type="Pfam" id="PF22980">
    <property type="entry name" value="Myb_DNA-bind_8"/>
    <property type="match status" value="1"/>
</dbReference>
<dbReference type="STRING" id="5098.A0A507QX64"/>
<feature type="compositionally biased region" description="Polar residues" evidence="1">
    <location>
        <begin position="62"/>
        <end position="83"/>
    </location>
</feature>
<dbReference type="AlphaFoldDB" id="A0A507QX64"/>
<feature type="domain" description="Myb-like DNA-binding" evidence="2">
    <location>
        <begin position="7"/>
        <end position="55"/>
    </location>
</feature>
<gene>
    <name evidence="3" type="ORF">MPDQ_004871</name>
</gene>
<keyword evidence="4" id="KW-1185">Reference proteome</keyword>
<evidence type="ECO:0000313" key="3">
    <source>
        <dbReference type="EMBL" id="TQB74378.1"/>
    </source>
</evidence>
<proteinExistence type="predicted"/>
<evidence type="ECO:0000313" key="4">
    <source>
        <dbReference type="Proteomes" id="UP000319663"/>
    </source>
</evidence>
<dbReference type="OrthoDB" id="5353914at2759"/>
<organism evidence="3 4">
    <name type="scientific">Monascus purpureus</name>
    <name type="common">Red mold</name>
    <name type="synonym">Monascus anka</name>
    <dbReference type="NCBI Taxonomy" id="5098"/>
    <lineage>
        <taxon>Eukaryota</taxon>
        <taxon>Fungi</taxon>
        <taxon>Dikarya</taxon>
        <taxon>Ascomycota</taxon>
        <taxon>Pezizomycotina</taxon>
        <taxon>Eurotiomycetes</taxon>
        <taxon>Eurotiomycetidae</taxon>
        <taxon>Eurotiales</taxon>
        <taxon>Aspergillaceae</taxon>
        <taxon>Monascus</taxon>
    </lineage>
</organism>
<name>A0A507QX64_MONPU</name>
<dbReference type="EMBL" id="VIFY01000032">
    <property type="protein sequence ID" value="TQB74378.1"/>
    <property type="molecule type" value="Genomic_DNA"/>
</dbReference>
<accession>A0A507QX64</accession>
<evidence type="ECO:0000256" key="1">
    <source>
        <dbReference type="SAM" id="MobiDB-lite"/>
    </source>
</evidence>
<feature type="region of interest" description="Disordered" evidence="1">
    <location>
        <begin position="55"/>
        <end position="179"/>
    </location>
</feature>
<comment type="caution">
    <text evidence="3">The sequence shown here is derived from an EMBL/GenBank/DDBJ whole genome shotgun (WGS) entry which is preliminary data.</text>
</comment>
<protein>
    <recommendedName>
        <fullName evidence="2">Myb-like DNA-binding domain-containing protein</fullName>
    </recommendedName>
</protein>
<dbReference type="Proteomes" id="UP000319663">
    <property type="component" value="Unassembled WGS sequence"/>
</dbReference>